<proteinExistence type="predicted"/>
<protein>
    <submittedName>
        <fullName evidence="1">Uncharacterized protein</fullName>
    </submittedName>
</protein>
<keyword evidence="2" id="KW-1185">Reference proteome</keyword>
<evidence type="ECO:0000313" key="1">
    <source>
        <dbReference type="EMBL" id="KAF2226656.1"/>
    </source>
</evidence>
<gene>
    <name evidence="1" type="ORF">BDZ85DRAFT_256545</name>
</gene>
<dbReference type="EMBL" id="ML992502">
    <property type="protein sequence ID" value="KAF2226656.1"/>
    <property type="molecule type" value="Genomic_DNA"/>
</dbReference>
<reference evidence="2" key="1">
    <citation type="journal article" date="2020" name="Stud. Mycol.">
        <title>101 Dothideomycetes genomes: A test case for predicting lifestyles and emergence of pathogens.</title>
        <authorList>
            <person name="Haridas S."/>
            <person name="Albert R."/>
            <person name="Binder M."/>
            <person name="Bloem J."/>
            <person name="LaButti K."/>
            <person name="Salamov A."/>
            <person name="Andreopoulos B."/>
            <person name="Baker S."/>
            <person name="Barry K."/>
            <person name="Bills G."/>
            <person name="Bluhm B."/>
            <person name="Cannon C."/>
            <person name="Castanera R."/>
            <person name="Culley D."/>
            <person name="Daum C."/>
            <person name="Ezra D."/>
            <person name="Gonzalez J."/>
            <person name="Henrissat B."/>
            <person name="Kuo A."/>
            <person name="Liang C."/>
            <person name="Lipzen A."/>
            <person name="Lutzoni F."/>
            <person name="Magnuson J."/>
            <person name="Mondo S."/>
            <person name="Nolan M."/>
            <person name="Ohm R."/>
            <person name="Pangilinan J."/>
            <person name="Park H.-J."/>
            <person name="Ramirez L."/>
            <person name="Alfaro M."/>
            <person name="Sun H."/>
            <person name="Tritt A."/>
            <person name="Yoshinaga Y."/>
            <person name="Zwiers L.-H."/>
            <person name="Turgeon B."/>
            <person name="Goodwin S."/>
            <person name="Spatafora J."/>
            <person name="Crous P."/>
            <person name="Grigoriev I."/>
        </authorList>
    </citation>
    <scope>NUCLEOTIDE SEQUENCE [LARGE SCALE GENOMIC DNA]</scope>
    <source>
        <strain evidence="2">CECT 20119</strain>
    </source>
</reference>
<dbReference type="AlphaFoldDB" id="A0A6A6GLQ4"/>
<evidence type="ECO:0000313" key="2">
    <source>
        <dbReference type="Proteomes" id="UP000799538"/>
    </source>
</evidence>
<dbReference type="Proteomes" id="UP000799538">
    <property type="component" value="Unassembled WGS sequence"/>
</dbReference>
<sequence>MTTSLLAAWKTPCTAVSLHRGSPATALATLSAATAVLFWKVSELSSISPIGSRPVLSSLVPNQNTAWRPCQPRLDRSRCRPSRLISHLIKSQRRHRIAAPTTMKPPSSASQMLSHIDSNIYEPQHTISPHSPRSIRTPDTHMLQHDDIRLYDLMTPRYITHRTIFQLHTWASVLRHAFYARSDLFLWHRCWGTWLQERYTAWSLGLQESETLTLLLEYLYNSV</sequence>
<organism evidence="1 2">
    <name type="scientific">Elsinoe ampelina</name>
    <dbReference type="NCBI Taxonomy" id="302913"/>
    <lineage>
        <taxon>Eukaryota</taxon>
        <taxon>Fungi</taxon>
        <taxon>Dikarya</taxon>
        <taxon>Ascomycota</taxon>
        <taxon>Pezizomycotina</taxon>
        <taxon>Dothideomycetes</taxon>
        <taxon>Dothideomycetidae</taxon>
        <taxon>Myriangiales</taxon>
        <taxon>Elsinoaceae</taxon>
        <taxon>Elsinoe</taxon>
    </lineage>
</organism>
<accession>A0A6A6GLQ4</accession>
<name>A0A6A6GLQ4_9PEZI</name>